<feature type="region of interest" description="Disordered" evidence="1">
    <location>
        <begin position="300"/>
        <end position="336"/>
    </location>
</feature>
<feature type="compositionally biased region" description="Polar residues" evidence="1">
    <location>
        <begin position="50"/>
        <end position="66"/>
    </location>
</feature>
<name>A0AAN8EE05_9EURO</name>
<sequence length="373" mass="40310">MDVRPDTSSGRSQDGWSFLNQGGARDAQTRSQPPSSYLRSDRSSLSPLPNGQSARNGSRSSFSRNLASASTGARSTTTIPSQPVVARINSANAHNHNNQFPRMSRRPMKIDKESGLPAKEEFSIQGILDAIHEDIEGDLNTIAEILGRSRFVLADQHEAQMPPQGEIVLGLEQGHEVGPANIERYDDDNVMILNEDASLVEGSNSGSAAYGLLERLQAVPRPARINSDADVFSTVARPDVASPVRTHSSPAAIQPEPASSLLPSTPAFADLRERSPALSNRGPAEAVVSNMYLSVEANRVHSVSGPRRQDPIYPHDDTSPTQTSISPRSRPTTGGRFGGWIAADYSALTSWFSRGRRVEDEDAEARLRGLLGR</sequence>
<feature type="compositionally biased region" description="Polar residues" evidence="1">
    <location>
        <begin position="1"/>
        <end position="20"/>
    </location>
</feature>
<protein>
    <submittedName>
        <fullName evidence="2">Uncharacterized protein</fullName>
    </submittedName>
</protein>
<proteinExistence type="predicted"/>
<dbReference type="AlphaFoldDB" id="A0AAN8EE05"/>
<accession>A0AAN8EE05</accession>
<feature type="compositionally biased region" description="Basic and acidic residues" evidence="1">
    <location>
        <begin position="307"/>
        <end position="318"/>
    </location>
</feature>
<evidence type="ECO:0000256" key="1">
    <source>
        <dbReference type="SAM" id="MobiDB-lite"/>
    </source>
</evidence>
<gene>
    <name evidence="2" type="ORF">OHC33_005353</name>
</gene>
<dbReference type="Proteomes" id="UP001316803">
    <property type="component" value="Unassembled WGS sequence"/>
</dbReference>
<evidence type="ECO:0000313" key="2">
    <source>
        <dbReference type="EMBL" id="KAK5953409.1"/>
    </source>
</evidence>
<feature type="region of interest" description="Disordered" evidence="1">
    <location>
        <begin position="242"/>
        <end position="264"/>
    </location>
</feature>
<feature type="region of interest" description="Disordered" evidence="1">
    <location>
        <begin position="1"/>
        <end position="81"/>
    </location>
</feature>
<feature type="compositionally biased region" description="Low complexity" evidence="1">
    <location>
        <begin position="67"/>
        <end position="78"/>
    </location>
</feature>
<organism evidence="2 3">
    <name type="scientific">Knufia fluminis</name>
    <dbReference type="NCBI Taxonomy" id="191047"/>
    <lineage>
        <taxon>Eukaryota</taxon>
        <taxon>Fungi</taxon>
        <taxon>Dikarya</taxon>
        <taxon>Ascomycota</taxon>
        <taxon>Pezizomycotina</taxon>
        <taxon>Eurotiomycetes</taxon>
        <taxon>Chaetothyriomycetidae</taxon>
        <taxon>Chaetothyriales</taxon>
        <taxon>Trichomeriaceae</taxon>
        <taxon>Knufia</taxon>
    </lineage>
</organism>
<comment type="caution">
    <text evidence="2">The sequence shown here is derived from an EMBL/GenBank/DDBJ whole genome shotgun (WGS) entry which is preliminary data.</text>
</comment>
<feature type="compositionally biased region" description="Low complexity" evidence="1">
    <location>
        <begin position="33"/>
        <end position="49"/>
    </location>
</feature>
<dbReference type="EMBL" id="JAKLMC020000011">
    <property type="protein sequence ID" value="KAK5953409.1"/>
    <property type="molecule type" value="Genomic_DNA"/>
</dbReference>
<feature type="compositionally biased region" description="Polar residues" evidence="1">
    <location>
        <begin position="319"/>
        <end position="332"/>
    </location>
</feature>
<reference evidence="2 3" key="1">
    <citation type="submission" date="2022-12" db="EMBL/GenBank/DDBJ databases">
        <title>Genomic features and morphological characterization of a novel Knufia sp. strain isolated from spacecraft assembly facility.</title>
        <authorList>
            <person name="Teixeira M."/>
            <person name="Chander A.M."/>
            <person name="Stajich J.E."/>
            <person name="Venkateswaran K."/>
        </authorList>
    </citation>
    <scope>NUCLEOTIDE SEQUENCE [LARGE SCALE GENOMIC DNA]</scope>
    <source>
        <strain evidence="2 3">FJI-L2-BK-P2</strain>
    </source>
</reference>
<evidence type="ECO:0000313" key="3">
    <source>
        <dbReference type="Proteomes" id="UP001316803"/>
    </source>
</evidence>
<keyword evidence="3" id="KW-1185">Reference proteome</keyword>